<feature type="domain" description="ABC transporter" evidence="6">
    <location>
        <begin position="4"/>
        <end position="243"/>
    </location>
</feature>
<dbReference type="SUPFAM" id="SSF50331">
    <property type="entry name" value="MOP-like"/>
    <property type="match status" value="1"/>
</dbReference>
<dbReference type="GO" id="GO:0016887">
    <property type="term" value="F:ATP hydrolysis activity"/>
    <property type="evidence" value="ECO:0007669"/>
    <property type="project" value="InterPro"/>
</dbReference>
<dbReference type="RefSeq" id="WP_105390929.1">
    <property type="nucleotide sequence ID" value="NZ_PUIQ01000014.1"/>
</dbReference>
<dbReference type="Gene3D" id="2.40.50.140">
    <property type="entry name" value="Nucleic acid-binding proteins"/>
    <property type="match status" value="1"/>
</dbReference>
<dbReference type="FunFam" id="3.40.50.300:FF:000042">
    <property type="entry name" value="Maltose/maltodextrin ABC transporter, ATP-binding protein"/>
    <property type="match status" value="1"/>
</dbReference>
<dbReference type="Pfam" id="PF00005">
    <property type="entry name" value="ABC_tran"/>
    <property type="match status" value="1"/>
</dbReference>
<sequence length="384" mass="41354">MTAISLKDVSKRYGDHAPVLRNVNLEIQSHEFCVFLGPSGCGKSTLLRMIAGLEDVSEGELRIGGARMNDTPPAERGVAMVFQSYALFPHMTVFDNVGFGLRIAGVPKDEIRRRVTEAARVLQLDALLERKPKALSGGQRQRVAIGRAIVREPRVFLFDEPLSNLDATLRGQTRVEIARLHARFSQSSSVYVTHDQIEAMTLADRIVLLHAGDDVARFGSVAQAGAPLELYHRPANRFVAGFIGSPRMNFLPAAVVSSDAHGCRLRVDGTDEVLTLHDRPLPSGIGPGARITLGIRPEHLSVGPAGDAGLPAIVRDVALVEQLGEAAYVHLDHPGGVPLLAKLPGQAALRRGERHAFSVPPSCCHLFDEAGIAVPAVRAEAEFA</sequence>
<dbReference type="Gene3D" id="2.40.50.100">
    <property type="match status" value="1"/>
</dbReference>
<keyword evidence="2" id="KW-1003">Cell membrane</keyword>
<dbReference type="SUPFAM" id="SSF52540">
    <property type="entry name" value="P-loop containing nucleoside triphosphate hydrolases"/>
    <property type="match status" value="1"/>
</dbReference>
<evidence type="ECO:0000256" key="4">
    <source>
        <dbReference type="ARBA" id="ARBA00022741"/>
    </source>
</evidence>
<reference evidence="7 8" key="1">
    <citation type="submission" date="2018-02" db="EMBL/GenBank/DDBJ databases">
        <title>Draft genome sequencing of Burkholderia cepacia Y14-15.</title>
        <authorList>
            <person name="Zheng B.-X."/>
        </authorList>
    </citation>
    <scope>NUCLEOTIDE SEQUENCE [LARGE SCALE GENOMIC DNA]</scope>
    <source>
        <strain evidence="7 8">Y14-15</strain>
    </source>
</reference>
<dbReference type="GO" id="GO:0005524">
    <property type="term" value="F:ATP binding"/>
    <property type="evidence" value="ECO:0007669"/>
    <property type="project" value="UniProtKB-KW"/>
</dbReference>
<evidence type="ECO:0000259" key="6">
    <source>
        <dbReference type="PROSITE" id="PS50893"/>
    </source>
</evidence>
<dbReference type="AlphaFoldDB" id="A0A2S8IVR8"/>
<keyword evidence="3" id="KW-0997">Cell inner membrane</keyword>
<dbReference type="GO" id="GO:1990060">
    <property type="term" value="C:maltose transport complex"/>
    <property type="evidence" value="ECO:0007669"/>
    <property type="project" value="TreeGrafter"/>
</dbReference>
<name>A0A2S8IVR8_BURCE</name>
<dbReference type="GO" id="GO:0055052">
    <property type="term" value="C:ATP-binding cassette (ABC) transporter complex, substrate-binding subunit-containing"/>
    <property type="evidence" value="ECO:0007669"/>
    <property type="project" value="TreeGrafter"/>
</dbReference>
<dbReference type="PROSITE" id="PS00211">
    <property type="entry name" value="ABC_TRANSPORTER_1"/>
    <property type="match status" value="1"/>
</dbReference>
<organism evidence="7 8">
    <name type="scientific">Burkholderia cepacia</name>
    <name type="common">Pseudomonas cepacia</name>
    <dbReference type="NCBI Taxonomy" id="292"/>
    <lineage>
        <taxon>Bacteria</taxon>
        <taxon>Pseudomonadati</taxon>
        <taxon>Pseudomonadota</taxon>
        <taxon>Betaproteobacteria</taxon>
        <taxon>Burkholderiales</taxon>
        <taxon>Burkholderiaceae</taxon>
        <taxon>Burkholderia</taxon>
        <taxon>Burkholderia cepacia complex</taxon>
    </lineage>
</organism>
<keyword evidence="3" id="KW-0472">Membrane</keyword>
<evidence type="ECO:0000256" key="5">
    <source>
        <dbReference type="ARBA" id="ARBA00022840"/>
    </source>
</evidence>
<dbReference type="InterPro" id="IPR017871">
    <property type="entry name" value="ABC_transporter-like_CS"/>
</dbReference>
<dbReference type="Gene3D" id="3.40.50.300">
    <property type="entry name" value="P-loop containing nucleotide triphosphate hydrolases"/>
    <property type="match status" value="1"/>
</dbReference>
<protein>
    <submittedName>
        <fullName evidence="7">ABC transporter</fullName>
    </submittedName>
</protein>
<dbReference type="PANTHER" id="PTHR43875:SF3">
    <property type="entry name" value="MALTOSE_MALTODEXTRIN IMPORT ATP-BINDING PROTEIN MALK"/>
    <property type="match status" value="1"/>
</dbReference>
<dbReference type="InterPro" id="IPR047641">
    <property type="entry name" value="ABC_transpr_MalK/UgpC-like"/>
</dbReference>
<keyword evidence="5" id="KW-0067">ATP-binding</keyword>
<dbReference type="CDD" id="cd03301">
    <property type="entry name" value="ABC_MalK_N"/>
    <property type="match status" value="1"/>
</dbReference>
<dbReference type="InterPro" id="IPR003593">
    <property type="entry name" value="AAA+_ATPase"/>
</dbReference>
<proteinExistence type="predicted"/>
<dbReference type="Proteomes" id="UP000238206">
    <property type="component" value="Unassembled WGS sequence"/>
</dbReference>
<dbReference type="InterPro" id="IPR008995">
    <property type="entry name" value="Mo/tungstate-bd_C_term_dom"/>
</dbReference>
<evidence type="ECO:0000313" key="8">
    <source>
        <dbReference type="Proteomes" id="UP000238206"/>
    </source>
</evidence>
<evidence type="ECO:0000256" key="1">
    <source>
        <dbReference type="ARBA" id="ARBA00022448"/>
    </source>
</evidence>
<dbReference type="InterPro" id="IPR003439">
    <property type="entry name" value="ABC_transporter-like_ATP-bd"/>
</dbReference>
<dbReference type="InterPro" id="IPR013611">
    <property type="entry name" value="Transp-assoc_OB_typ2"/>
</dbReference>
<evidence type="ECO:0000313" key="7">
    <source>
        <dbReference type="EMBL" id="PQP18472.1"/>
    </source>
</evidence>
<keyword evidence="1" id="KW-0813">Transport</keyword>
<dbReference type="EMBL" id="PUIQ01000014">
    <property type="protein sequence ID" value="PQP18472.1"/>
    <property type="molecule type" value="Genomic_DNA"/>
</dbReference>
<gene>
    <name evidence="7" type="ORF">C5615_13360</name>
</gene>
<dbReference type="InterPro" id="IPR015855">
    <property type="entry name" value="ABC_transpr_MalK-like"/>
</dbReference>
<dbReference type="GO" id="GO:0015423">
    <property type="term" value="F:ABC-type maltose transporter activity"/>
    <property type="evidence" value="ECO:0007669"/>
    <property type="project" value="TreeGrafter"/>
</dbReference>
<evidence type="ECO:0000256" key="2">
    <source>
        <dbReference type="ARBA" id="ARBA00022475"/>
    </source>
</evidence>
<dbReference type="PANTHER" id="PTHR43875">
    <property type="entry name" value="MALTODEXTRIN IMPORT ATP-BINDING PROTEIN MSMX"/>
    <property type="match status" value="1"/>
</dbReference>
<dbReference type="InterPro" id="IPR027417">
    <property type="entry name" value="P-loop_NTPase"/>
</dbReference>
<evidence type="ECO:0000256" key="3">
    <source>
        <dbReference type="ARBA" id="ARBA00022519"/>
    </source>
</evidence>
<dbReference type="InterPro" id="IPR012340">
    <property type="entry name" value="NA-bd_OB-fold"/>
</dbReference>
<keyword evidence="4" id="KW-0547">Nucleotide-binding</keyword>
<dbReference type="PROSITE" id="PS50893">
    <property type="entry name" value="ABC_TRANSPORTER_2"/>
    <property type="match status" value="1"/>
</dbReference>
<accession>A0A2S8IVR8</accession>
<dbReference type="SMART" id="SM00382">
    <property type="entry name" value="AAA"/>
    <property type="match status" value="1"/>
</dbReference>
<dbReference type="Pfam" id="PF08402">
    <property type="entry name" value="TOBE_2"/>
    <property type="match status" value="1"/>
</dbReference>
<comment type="caution">
    <text evidence="7">The sequence shown here is derived from an EMBL/GenBank/DDBJ whole genome shotgun (WGS) entry which is preliminary data.</text>
</comment>